<dbReference type="Proteomes" id="UP000604241">
    <property type="component" value="Unassembled WGS sequence"/>
</dbReference>
<evidence type="ECO:0000313" key="1">
    <source>
        <dbReference type="EMBL" id="MBD7917380.1"/>
    </source>
</evidence>
<dbReference type="RefSeq" id="WP_191780436.1">
    <property type="nucleotide sequence ID" value="NZ_JACSQV010000002.1"/>
</dbReference>
<comment type="caution">
    <text evidence="1">The sequence shown here is derived from an EMBL/GenBank/DDBJ whole genome shotgun (WGS) entry which is preliminary data.</text>
</comment>
<evidence type="ECO:0008006" key="3">
    <source>
        <dbReference type="Google" id="ProtNLM"/>
    </source>
</evidence>
<evidence type="ECO:0000313" key="2">
    <source>
        <dbReference type="Proteomes" id="UP000604241"/>
    </source>
</evidence>
<keyword evidence="2" id="KW-1185">Reference proteome</keyword>
<reference evidence="1 2" key="1">
    <citation type="submission" date="2020-08" db="EMBL/GenBank/DDBJ databases">
        <title>A Genomic Blueprint of the Chicken Gut Microbiome.</title>
        <authorList>
            <person name="Gilroy R."/>
            <person name="Ravi A."/>
            <person name="Getino M."/>
            <person name="Pursley I."/>
            <person name="Horton D.L."/>
            <person name="Alikhan N.-F."/>
            <person name="Baker D."/>
            <person name="Gharbi K."/>
            <person name="Hall N."/>
            <person name="Watson M."/>
            <person name="Adriaenssens E.M."/>
            <person name="Foster-Nyarko E."/>
            <person name="Jarju S."/>
            <person name="Secka A."/>
            <person name="Antonio M."/>
            <person name="Oren A."/>
            <person name="Chaudhuri R."/>
            <person name="La Ragione R.M."/>
            <person name="Hildebrand F."/>
            <person name="Pallen M.J."/>
        </authorList>
    </citation>
    <scope>NUCLEOTIDE SEQUENCE [LARGE SCALE GENOMIC DNA]</scope>
    <source>
        <strain evidence="1 2">Sa3CUA2</strain>
    </source>
</reference>
<organism evidence="1 2">
    <name type="scientific">Cellulomonas avistercoris</name>
    <dbReference type="NCBI Taxonomy" id="2762242"/>
    <lineage>
        <taxon>Bacteria</taxon>
        <taxon>Bacillati</taxon>
        <taxon>Actinomycetota</taxon>
        <taxon>Actinomycetes</taxon>
        <taxon>Micrococcales</taxon>
        <taxon>Cellulomonadaceae</taxon>
        <taxon>Cellulomonas</taxon>
    </lineage>
</organism>
<name>A0ABR8QAD4_9CELL</name>
<protein>
    <recommendedName>
        <fullName evidence="3">TfoX N-terminal domain-containing protein</fullName>
    </recommendedName>
</protein>
<dbReference type="EMBL" id="JACSQV010000002">
    <property type="protein sequence ID" value="MBD7917380.1"/>
    <property type="molecule type" value="Genomic_DNA"/>
</dbReference>
<accession>A0ABR8QAD4</accession>
<sequence length="114" mass="12186">MTERSTPEHAAAEARLHAVSAAFADLPGVVLPAAGRRHFGTATLRVHGRIAAFTPQDRLVVKLPAARVAALLASGEGLAFPEDRPPMREWVAIVSDDARVWHDRLAESLAYVGG</sequence>
<proteinExistence type="predicted"/>
<gene>
    <name evidence="1" type="ORF">H9657_03680</name>
</gene>